<feature type="compositionally biased region" description="Basic and acidic residues" evidence="2">
    <location>
        <begin position="815"/>
        <end position="826"/>
    </location>
</feature>
<dbReference type="InterPro" id="IPR022198">
    <property type="entry name" value="DUF3723"/>
</dbReference>
<protein>
    <submittedName>
        <fullName evidence="3">Uncharacterized protein</fullName>
    </submittedName>
</protein>
<dbReference type="EMBL" id="PKMI01000036">
    <property type="protein sequence ID" value="RBA12861.1"/>
    <property type="molecule type" value="Genomic_DNA"/>
</dbReference>
<accession>A0A365MWD4</accession>
<proteinExistence type="predicted"/>
<feature type="region of interest" description="Disordered" evidence="2">
    <location>
        <begin position="651"/>
        <end position="714"/>
    </location>
</feature>
<feature type="region of interest" description="Disordered" evidence="2">
    <location>
        <begin position="596"/>
        <end position="628"/>
    </location>
</feature>
<gene>
    <name evidence="3" type="ORF">FPRO05_14083</name>
</gene>
<evidence type="ECO:0000256" key="2">
    <source>
        <dbReference type="SAM" id="MobiDB-lite"/>
    </source>
</evidence>
<dbReference type="Proteomes" id="UP000251714">
    <property type="component" value="Unassembled WGS sequence"/>
</dbReference>
<evidence type="ECO:0000313" key="3">
    <source>
        <dbReference type="EMBL" id="RBA12861.1"/>
    </source>
</evidence>
<feature type="region of interest" description="Disordered" evidence="2">
    <location>
        <begin position="815"/>
        <end position="838"/>
    </location>
</feature>
<reference evidence="3 4" key="1">
    <citation type="submission" date="2017-12" db="EMBL/GenBank/DDBJ databases">
        <title>Genome sequence of the mycotoxigenic crop pathogen Fusarium proliferatum, strain ITEM 2341 from Date Palm.</title>
        <authorList>
            <person name="Almiman B.F."/>
            <person name="Shittu T.A."/>
            <person name="Muthumeenakshi S."/>
            <person name="Baroncelli R."/>
            <person name="Sreenivasaprasada S."/>
        </authorList>
    </citation>
    <scope>NUCLEOTIDE SEQUENCE [LARGE SCALE GENOMIC DNA]</scope>
    <source>
        <strain evidence="3 4">ITEM 2341</strain>
    </source>
</reference>
<sequence>MEGQRYSFISRKIESEKKTKFFGTVCVKVDHLEFDYCTFTHEQDTRPTGSGHHIPAMIDGRDLSAALRSSGLRPEQLRHADDIPKLMLPRHSKLQCFRGKYRVEAAKAILHHDLWWAVDLFANDISEGLKSFLSDEYMNERKFCDGELFFHIRVFQKPESSRKNDYLASRWLARLASVSNSQNRFKNFNSLLGQKAFLDRFDRFLNMSSLLHDMKLSTLNKVLSKRFRAELLTALDHVFDTWREIFEGDMEAMAKLDVETVIQVQNMAPGAFAAERRALNELVEAGNILGSFGKSERERIWERICKMTEERLMPSLKSFFQNVQYLESAGESMKQLVDIPNGSDLHAAFRMIFQSPEQDLETCLVQTSPKEFKIARIHGGTRFQVAYWQLWLYAIREFRDMGKSSIRGCNAASVLHQFALLAKTLGFHSDKIESILQQDPDLVIAREFLLAARRPSEYEYENFEDKALQLRAIMSSARPRISSDTSDIVNLPKEAPARCGILAADHHLRDQPLLFLDKLLSTTGATEANGSGITSFFIQKSHFYSFFGKNVQLEFLTSQETISQDEAINRAVHLPPSPSEMSIDSSVNLEISAVKEGSRADDVHATPPGQSANLDRRANNQRVHNQERHIVTRINKLLQFEKSLITRIQHLRNTKKQTERQVSKSQYPSPESRHKGTQHEKPLAGAPGSTSYGSKEFRGRHGPLQTSSLTTSRERTIMRRMALQEQPRQNETAFFSIDRSPTVHKRSEAERRVDVLKMREKELMRQGKQLSANIARLHERKSKLQTEVDALLTSKHNEISEMGNDDSLGLILRRSSKESDEPNELQRRKRHRTSSGLLQTKRQKQSIVEFWKMTKTWQLDNKVQEAGADAIFRDYCRRGYALLDHKMQVLNLVSFLALIGEGLDTVLVVPDWELKDLPSLDTVQSPSKGRH</sequence>
<name>A0A365MWD4_GIBIN</name>
<comment type="caution">
    <text evidence="3">The sequence shown here is derived from an EMBL/GenBank/DDBJ whole genome shotgun (WGS) entry which is preliminary data.</text>
</comment>
<feature type="coiled-coil region" evidence="1">
    <location>
        <begin position="746"/>
        <end position="794"/>
    </location>
</feature>
<feature type="compositionally biased region" description="Basic and acidic residues" evidence="2">
    <location>
        <begin position="671"/>
        <end position="682"/>
    </location>
</feature>
<dbReference type="Pfam" id="PF12520">
    <property type="entry name" value="DUF3723"/>
    <property type="match status" value="1"/>
</dbReference>
<dbReference type="AlphaFoldDB" id="A0A365MWD4"/>
<feature type="compositionally biased region" description="Basic and acidic residues" evidence="2">
    <location>
        <begin position="614"/>
        <end position="628"/>
    </location>
</feature>
<evidence type="ECO:0000256" key="1">
    <source>
        <dbReference type="SAM" id="Coils"/>
    </source>
</evidence>
<keyword evidence="1" id="KW-0175">Coiled coil</keyword>
<organism evidence="3 4">
    <name type="scientific">Gibberella intermedia</name>
    <name type="common">Bulb rot disease fungus</name>
    <name type="synonym">Fusarium proliferatum</name>
    <dbReference type="NCBI Taxonomy" id="948311"/>
    <lineage>
        <taxon>Eukaryota</taxon>
        <taxon>Fungi</taxon>
        <taxon>Dikarya</taxon>
        <taxon>Ascomycota</taxon>
        <taxon>Pezizomycotina</taxon>
        <taxon>Sordariomycetes</taxon>
        <taxon>Hypocreomycetidae</taxon>
        <taxon>Hypocreales</taxon>
        <taxon>Nectriaceae</taxon>
        <taxon>Fusarium</taxon>
        <taxon>Fusarium fujikuroi species complex</taxon>
    </lineage>
</organism>
<evidence type="ECO:0000313" key="4">
    <source>
        <dbReference type="Proteomes" id="UP000251714"/>
    </source>
</evidence>